<sequence>MMKKIELSENELIYLCEILNSEILDYAEDLHHDVNGKPYYYMPDGTLSYDNCELGNLPIAKGILKKL</sequence>
<dbReference type="PATRIC" id="fig|1423774.3.peg.1173"/>
<reference evidence="1 2" key="1">
    <citation type="journal article" date="2015" name="Genome Announc.">
        <title>Expanding the biotechnology potential of lactobacilli through comparative genomics of 213 strains and associated genera.</title>
        <authorList>
            <person name="Sun Z."/>
            <person name="Harris H.M."/>
            <person name="McCann A."/>
            <person name="Guo C."/>
            <person name="Argimon S."/>
            <person name="Zhang W."/>
            <person name="Yang X."/>
            <person name="Jeffery I.B."/>
            <person name="Cooney J.C."/>
            <person name="Kagawa T.F."/>
            <person name="Liu W."/>
            <person name="Song Y."/>
            <person name="Salvetti E."/>
            <person name="Wrobel A."/>
            <person name="Rasinkangas P."/>
            <person name="Parkhill J."/>
            <person name="Rea M.C."/>
            <person name="O'Sullivan O."/>
            <person name="Ritari J."/>
            <person name="Douillard F.P."/>
            <person name="Paul Ross R."/>
            <person name="Yang R."/>
            <person name="Briner A.E."/>
            <person name="Felis G.E."/>
            <person name="de Vos W.M."/>
            <person name="Barrangou R."/>
            <person name="Klaenhammer T.R."/>
            <person name="Caufield P.W."/>
            <person name="Cui Y."/>
            <person name="Zhang H."/>
            <person name="O'Toole P.W."/>
        </authorList>
    </citation>
    <scope>NUCLEOTIDE SEQUENCE [LARGE SCALE GENOMIC DNA]</scope>
    <source>
        <strain evidence="1 2">DSM 16982</strain>
    </source>
</reference>
<evidence type="ECO:0000313" key="2">
    <source>
        <dbReference type="Proteomes" id="UP000051302"/>
    </source>
</evidence>
<protein>
    <submittedName>
        <fullName evidence="1">Uncharacterized protein</fullName>
    </submittedName>
</protein>
<gene>
    <name evidence="1" type="ORF">FD31_GL001125</name>
</gene>
<dbReference type="EMBL" id="AZFV01000021">
    <property type="protein sequence ID" value="KRM15561.1"/>
    <property type="molecule type" value="Genomic_DNA"/>
</dbReference>
<comment type="caution">
    <text evidence="1">The sequence shown here is derived from an EMBL/GenBank/DDBJ whole genome shotgun (WGS) entry which is preliminary data.</text>
</comment>
<keyword evidence="2" id="KW-1185">Reference proteome</keyword>
<dbReference type="Proteomes" id="UP000051302">
    <property type="component" value="Unassembled WGS sequence"/>
</dbReference>
<dbReference type="AlphaFoldDB" id="A0A0R1WII7"/>
<name>A0A0R1WII7_9LACO</name>
<proteinExistence type="predicted"/>
<evidence type="ECO:0000313" key="1">
    <source>
        <dbReference type="EMBL" id="KRM15561.1"/>
    </source>
</evidence>
<organism evidence="1 2">
    <name type="scientific">Companilactobacillus nantensis DSM 16982</name>
    <dbReference type="NCBI Taxonomy" id="1423774"/>
    <lineage>
        <taxon>Bacteria</taxon>
        <taxon>Bacillati</taxon>
        <taxon>Bacillota</taxon>
        <taxon>Bacilli</taxon>
        <taxon>Lactobacillales</taxon>
        <taxon>Lactobacillaceae</taxon>
        <taxon>Companilactobacillus</taxon>
    </lineage>
</organism>
<accession>A0A0R1WII7</accession>